<keyword evidence="2" id="KW-0732">Signal</keyword>
<accession>K2PYP5</accession>
<feature type="chain" id="PRO_5003865725" description="Gliding motility protein SprA N-terminal domain-containing protein" evidence="2">
    <location>
        <begin position="32"/>
        <end position="2374"/>
    </location>
</feature>
<dbReference type="NCBIfam" id="TIGR04189">
    <property type="entry name" value="surface_SprA"/>
    <property type="match status" value="1"/>
</dbReference>
<keyword evidence="5" id="KW-1185">Reference proteome</keyword>
<dbReference type="STRING" id="555500.I215_00180"/>
<evidence type="ECO:0000256" key="2">
    <source>
        <dbReference type="SAM" id="SignalP"/>
    </source>
</evidence>
<proteinExistence type="predicted"/>
<feature type="region of interest" description="Disordered" evidence="1">
    <location>
        <begin position="1131"/>
        <end position="1154"/>
    </location>
</feature>
<dbReference type="InterPro" id="IPR025684">
    <property type="entry name" value="SprA_N_dom"/>
</dbReference>
<dbReference type="Proteomes" id="UP000007364">
    <property type="component" value="Unassembled WGS sequence"/>
</dbReference>
<evidence type="ECO:0000259" key="3">
    <source>
        <dbReference type="Pfam" id="PF14349"/>
    </source>
</evidence>
<evidence type="ECO:0000256" key="1">
    <source>
        <dbReference type="SAM" id="MobiDB-lite"/>
    </source>
</evidence>
<feature type="domain" description="Gliding motility protein SprA N-terminal" evidence="3">
    <location>
        <begin position="1099"/>
        <end position="1603"/>
    </location>
</feature>
<comment type="caution">
    <text evidence="4">The sequence shown here is derived from an EMBL/GenBank/DDBJ whole genome shotgun (WGS) entry which is preliminary data.</text>
</comment>
<dbReference type="eggNOG" id="COG1747">
    <property type="taxonomic scope" value="Bacteria"/>
</dbReference>
<feature type="compositionally biased region" description="Polar residues" evidence="1">
    <location>
        <begin position="1143"/>
        <end position="1152"/>
    </location>
</feature>
<dbReference type="InterPro" id="IPR026377">
    <property type="entry name" value="Cell_surface_SprA"/>
</dbReference>
<protein>
    <recommendedName>
        <fullName evidence="3">Gliding motility protein SprA N-terminal domain-containing protein</fullName>
    </recommendedName>
</protein>
<dbReference type="Pfam" id="PF14349">
    <property type="entry name" value="SprA_N"/>
    <property type="match status" value="2"/>
</dbReference>
<reference evidence="4 5" key="1">
    <citation type="journal article" date="2012" name="J. Bacteriol.">
        <title>Genome Sequence of Galbibacter marinum Type Strain ck-I2-15.</title>
        <authorList>
            <person name="Lai Q."/>
            <person name="Li C."/>
            <person name="Shao Z."/>
        </authorList>
    </citation>
    <scope>NUCLEOTIDE SEQUENCE [LARGE SCALE GENOMIC DNA]</scope>
    <source>
        <strain evidence="5">ck-I2-15</strain>
    </source>
</reference>
<dbReference type="RefSeq" id="WP_008989914.1">
    <property type="nucleotide sequence ID" value="NZ_AMSG01000001.1"/>
</dbReference>
<feature type="signal peptide" evidence="2">
    <location>
        <begin position="1"/>
        <end position="31"/>
    </location>
</feature>
<organism evidence="4 5">
    <name type="scientific">Galbibacter marinus</name>
    <dbReference type="NCBI Taxonomy" id="555500"/>
    <lineage>
        <taxon>Bacteria</taxon>
        <taxon>Pseudomonadati</taxon>
        <taxon>Bacteroidota</taxon>
        <taxon>Flavobacteriia</taxon>
        <taxon>Flavobacteriales</taxon>
        <taxon>Flavobacteriaceae</taxon>
        <taxon>Galbibacter</taxon>
    </lineage>
</organism>
<feature type="domain" description="Gliding motility protein SprA N-terminal" evidence="3">
    <location>
        <begin position="58"/>
        <end position="450"/>
    </location>
</feature>
<name>K2PYP5_9FLAO</name>
<sequence>MKTKLGPKLIRHPYWVFFAFSFLLFTNTLHAQEETETPQDSTQTGVALGRIELQDPESISSKYTYDPITDNYIYTQTVGGYDINYPVILSPEQYHELILKEQMNNYFNDKIDAISGRQGSDEDQRNLLPNFYVNSDFFETIFGGNTIEVIPQGSVAMDLGVRYQKNDNPALSPRNRSNISFDFDQRISLSLMGKVGERLSINANYDTEATFDFQNLIKLEYTPDEDNIIQSIEVGNVSMPLNSSLISGAQSLFGIKTALQFGRTTITGVYSEQRSQSRSVVAQGGGTINDFEIMALDYDEDRHFFLSHFFRDQYDTALENYPYIRSQIQITRIEVWVTNRSQRTQNVRNLVALQDLGEPNPENTRINLNAPGGFFNSTNSLPSNQANDYDPLGIASGTSVLTPAVRDIATVKQGFNLPYTVNQGYDYTILENARKLEPNREYTIDQQLGYISLNQRLSNDEVLAVAYQYTYQGQVYQVGEFANDGVNATEFQENNGIVTEVNPQALVVKMLKSNITQVNDPIWDLMMKNFYATTAFQLSQEDFKLNILYTDPSPINYISPVDEATWPTGLEEKILLNVFNFDRLNTYNDPQNGGDGYFDFLPGITVDTQNGIIKFTKVEPFGEFLYDVLGGGDYDNDDNYIQNDNQRKYVYRNMYKQTKSASLENAEKNKFMLKGRYKAESSGGIPLGAFNVPRGSVRVTAGGRMLQEGIDYTVNYQAGTVQILDPGLRASNTPIEVSVENNAVFGQQTRRFSGVHIEHQFNEKFSLGGTFLNMNERPLTQKSNFGVEPVNNSIFGINGTYSTEIPFLTRMVNKLPNIDTDVASSLSLRGEFAYLLPGAPKSADFDGEITSYLDDFEGAQSFIDIRSALAWSLASVPSSPGNSPDRFGGNLENDNAASRHQRAKLSWYTIDPIFYSSQRPGGVSSDDISSNDARRIFIDEIFPQQDIAQGQTLVQPTLDIAYYPQEKGPYNDNQNFEDLPSDQRWGGIMRSISSTNFEQSNVEYIQFWLLDPYYRDGQLAGEEGELVFNLGKVSEDILKDGRKQYENGLPLQDNPALTNTTNFGKVPSTQSLVYAFNANTGDRIKQDVGYDGLSNDEEANFYNNPGPDPALDDYEFYLDATGSIPQRYKNYNNPEGNSPVEVGNNSRGSTTLPDVEDIDRDLTMNTVENFLQYTISIKPGLSRNDDFVTDIREVEIEAPNRDSYRVRWIQFKVPIAQNDDVGAEIDRQAILRSMSFMRMYLTGFEQEVVLRFATLDLVRGDWRLYSNSLQPDVDNDNNDDPTVVDVKTVNIQENEQRSPIPYKLPPGVVREQLNNNNTIIRQNEQSLSFAVENLEPADSRGVFKNVDIDVRQYKRLKMFIHAERYKDIPVADGDLVAFLRLGTDFTQNYYQVEIPLQITPGGTTDPATIWPDINNIDLPLSLLSKIKAQGIADGNLHQAVFYDQNANPIDEFEKLEVGQMKVAIKGNPSLGNIRAMMVGLKNPNTGPGSMVSGEVWFNELRLAELDNQGGWAAVAAMDLNIADFANISTTANMSTSGFGSIDQMPGERSLENIRGYALNSNVNLGQLLPQGWGVQLPMNYSISEELITPEFDPLYQDLRLDDRIDAASTSAQKDAIRNQAEDYTKRRSINFIGVRKNRSEEQKARVYDIENFTFNLAYNQMEHRDYEIENLEDQHVRAGIVYSHNFQPLDIAPLKNADSLLNDKYWRWLKDFNFNLLPTSISLNSNINRNFNRQSFRQVIEEGSESDFLGLPEVQQRNYMFDWQYAINYNLTKSLQFNFTASNNSIVKNYFSQAEDGEQIVNRDLAIWDGFWDVGDPNRHAQQLQVNYDLPFDKFPFLDFMSATYAYTGSFDWQRGSDVLTEIAGEQLNTIQNANTHNLNGALTMDKLYATLGLKRKGGGSGTTRGTLPVADPNATEASSDTKQKKYGMYNTFIDLATMVKRINVSYSENRGKVLPGYTPSIGFIGTLKPSWGFVFGSQSDVRYQAAQKGWLTTFPDFNDQYMSRKANQLNIAANIQPLQDLTIDLVADRQYSESYAENYSIEDLNADGILDYNPLIQNKYGDFSISSLMIRTAFDQSEESQSETFNKFSQNRIVIAQRLAGVPINPNATEYPEGYGPTNQSVLLPAFVAAYTGKDASSVSTATFRDTPVPNWTLKYTGLMRIGWFKDNFRRFSLAHGYRSSYSINSFRSNLDYGQGSQFDQAGNFKNPLLITNATLVEQFNPLIRVDFEMANSLSVLAEMRKDRALSLSFDNNLLTEMSGNEYVVGLGYRIPNIRFVTHLGGRRSVMSGDLNLKADVSLRDNITVIRNLDINTNQVTAGQNIWALKFTADYALSKNLTALFFYDHTFSEFKVSTAFPQTTIRTGFTLRYNFGN</sequence>
<dbReference type="EMBL" id="AMSG01000001">
    <property type="protein sequence ID" value="EKF56584.1"/>
    <property type="molecule type" value="Genomic_DNA"/>
</dbReference>
<dbReference type="PATRIC" id="fig|555500.3.peg.38"/>
<feature type="region of interest" description="Disordered" evidence="1">
    <location>
        <begin position="1897"/>
        <end position="1921"/>
    </location>
</feature>
<dbReference type="OrthoDB" id="9806090at2"/>
<evidence type="ECO:0000313" key="5">
    <source>
        <dbReference type="Proteomes" id="UP000007364"/>
    </source>
</evidence>
<evidence type="ECO:0000313" key="4">
    <source>
        <dbReference type="EMBL" id="EKF56584.1"/>
    </source>
</evidence>
<gene>
    <name evidence="4" type="ORF">I215_00180</name>
</gene>